<protein>
    <submittedName>
        <fullName evidence="1">Uncharacterized protein</fullName>
    </submittedName>
</protein>
<proteinExistence type="predicted"/>
<accession>A0A543HZ97</accession>
<evidence type="ECO:0000313" key="1">
    <source>
        <dbReference type="EMBL" id="TQM63638.1"/>
    </source>
</evidence>
<dbReference type="OrthoDB" id="4761871at2"/>
<organism evidence="1 2">
    <name type="scientific">Klugiella xanthotipulae</name>
    <dbReference type="NCBI Taxonomy" id="244735"/>
    <lineage>
        <taxon>Bacteria</taxon>
        <taxon>Bacillati</taxon>
        <taxon>Actinomycetota</taxon>
        <taxon>Actinomycetes</taxon>
        <taxon>Micrococcales</taxon>
        <taxon>Microbacteriaceae</taxon>
        <taxon>Klugiella</taxon>
    </lineage>
</organism>
<dbReference type="RefSeq" id="WP_141917817.1">
    <property type="nucleotide sequence ID" value="NZ_BAAAYS010000015.1"/>
</dbReference>
<dbReference type="EMBL" id="VFPN01000002">
    <property type="protein sequence ID" value="TQM63638.1"/>
    <property type="molecule type" value="Genomic_DNA"/>
</dbReference>
<dbReference type="AlphaFoldDB" id="A0A543HZ97"/>
<keyword evidence="2" id="KW-1185">Reference proteome</keyword>
<name>A0A543HZ97_9MICO</name>
<dbReference type="Proteomes" id="UP000318331">
    <property type="component" value="Unassembled WGS sequence"/>
</dbReference>
<gene>
    <name evidence="1" type="ORF">FB466_1911</name>
</gene>
<evidence type="ECO:0000313" key="2">
    <source>
        <dbReference type="Proteomes" id="UP000318331"/>
    </source>
</evidence>
<reference evidence="1 2" key="1">
    <citation type="submission" date="2019-06" db="EMBL/GenBank/DDBJ databases">
        <title>Sequencing the genomes of 1000 actinobacteria strains.</title>
        <authorList>
            <person name="Klenk H.-P."/>
        </authorList>
    </citation>
    <scope>NUCLEOTIDE SEQUENCE [LARGE SCALE GENOMIC DNA]</scope>
    <source>
        <strain evidence="1 2">DSM 18031</strain>
    </source>
</reference>
<sequence>MNPQPSPSRRWFAGLLRMVGAAGAVVILISGCSVATATPAPEDVTRVTTLLRESADSAAPAGTLSQATDWAWDEVSYFPPYSTAERVRAETGYSHPQVTDSFFLTRGLLVFQQGGETVRAVTLSAEELSGDTRGPDTVPYPGALEVNERGWVQLADVAPQDGR</sequence>
<comment type="caution">
    <text evidence="1">The sequence shown here is derived from an EMBL/GenBank/DDBJ whole genome shotgun (WGS) entry which is preliminary data.</text>
</comment>